<dbReference type="AlphaFoldDB" id="A0A1X7GA90"/>
<name>A0A1X7GA90_9SPHN</name>
<dbReference type="Proteomes" id="UP000192934">
    <property type="component" value="Chromosome I"/>
</dbReference>
<dbReference type="Gene3D" id="2.10.260.10">
    <property type="match status" value="1"/>
</dbReference>
<organism evidence="3 4">
    <name type="scientific">Allosphingosinicella indica</name>
    <dbReference type="NCBI Taxonomy" id="941907"/>
    <lineage>
        <taxon>Bacteria</taxon>
        <taxon>Pseudomonadati</taxon>
        <taxon>Pseudomonadota</taxon>
        <taxon>Alphaproteobacteria</taxon>
        <taxon>Sphingomonadales</taxon>
        <taxon>Sphingomonadaceae</taxon>
        <taxon>Allosphingosinicella</taxon>
    </lineage>
</organism>
<proteinExistence type="predicted"/>
<dbReference type="GO" id="GO:0097351">
    <property type="term" value="F:toxin sequestering activity"/>
    <property type="evidence" value="ECO:0007669"/>
    <property type="project" value="InterPro"/>
</dbReference>
<gene>
    <name evidence="3" type="ORF">SAMN06295910_1418</name>
</gene>
<evidence type="ECO:0000313" key="3">
    <source>
        <dbReference type="EMBL" id="SMF66603.1"/>
    </source>
</evidence>
<dbReference type="OrthoDB" id="9809003at2"/>
<dbReference type="SUPFAM" id="SSF89447">
    <property type="entry name" value="AbrB/MazE/MraZ-like"/>
    <property type="match status" value="1"/>
</dbReference>
<dbReference type="RefSeq" id="WP_085218154.1">
    <property type="nucleotide sequence ID" value="NZ_LT840185.1"/>
</dbReference>
<dbReference type="GO" id="GO:0003677">
    <property type="term" value="F:DNA binding"/>
    <property type="evidence" value="ECO:0007669"/>
    <property type="project" value="UniProtKB-UniRule"/>
</dbReference>
<dbReference type="EMBL" id="LT840185">
    <property type="protein sequence ID" value="SMF66603.1"/>
    <property type="molecule type" value="Genomic_DNA"/>
</dbReference>
<evidence type="ECO:0000256" key="1">
    <source>
        <dbReference type="PROSITE-ProRule" id="PRU01076"/>
    </source>
</evidence>
<dbReference type="NCBIfam" id="TIGR01439">
    <property type="entry name" value="lp_hng_hel_AbrB"/>
    <property type="match status" value="1"/>
</dbReference>
<dbReference type="InterPro" id="IPR007159">
    <property type="entry name" value="SpoVT-AbrB_dom"/>
</dbReference>
<reference evidence="4" key="1">
    <citation type="submission" date="2017-04" db="EMBL/GenBank/DDBJ databases">
        <authorList>
            <person name="Varghese N."/>
            <person name="Submissions S."/>
        </authorList>
    </citation>
    <scope>NUCLEOTIDE SEQUENCE [LARGE SCALE GENOMIC DNA]</scope>
    <source>
        <strain evidence="4">Dd16</strain>
    </source>
</reference>
<sequence length="70" mass="7637">MILSRLTAKAQVTVPMAVRKALGLGPGDQIAWRIEGGEVIVGRPDDPFVNNFSTFDEWASEADCKAFDNL</sequence>
<dbReference type="STRING" id="941907.SAMN06295910_1418"/>
<dbReference type="InterPro" id="IPR031848">
    <property type="entry name" value="PrlF_antitoxin"/>
</dbReference>
<keyword evidence="1" id="KW-0238">DNA-binding</keyword>
<dbReference type="PROSITE" id="PS51740">
    <property type="entry name" value="SPOVT_ABRB"/>
    <property type="match status" value="1"/>
</dbReference>
<dbReference type="InterPro" id="IPR037914">
    <property type="entry name" value="SpoVT-AbrB_sf"/>
</dbReference>
<evidence type="ECO:0000259" key="2">
    <source>
        <dbReference type="PROSITE" id="PS51740"/>
    </source>
</evidence>
<dbReference type="GO" id="GO:0001558">
    <property type="term" value="P:regulation of cell growth"/>
    <property type="evidence" value="ECO:0007669"/>
    <property type="project" value="InterPro"/>
</dbReference>
<dbReference type="GO" id="GO:0003700">
    <property type="term" value="F:DNA-binding transcription factor activity"/>
    <property type="evidence" value="ECO:0007669"/>
    <property type="project" value="InterPro"/>
</dbReference>
<evidence type="ECO:0000313" key="4">
    <source>
        <dbReference type="Proteomes" id="UP000192934"/>
    </source>
</evidence>
<dbReference type="SMART" id="SM00966">
    <property type="entry name" value="SpoVT_AbrB"/>
    <property type="match status" value="1"/>
</dbReference>
<accession>A0A1X7GA90</accession>
<keyword evidence="4" id="KW-1185">Reference proteome</keyword>
<feature type="domain" description="SpoVT-AbrB" evidence="2">
    <location>
        <begin position="1"/>
        <end position="46"/>
    </location>
</feature>
<dbReference type="Pfam" id="PF15937">
    <property type="entry name" value="PrlF_antitoxin"/>
    <property type="match status" value="1"/>
</dbReference>
<protein>
    <submittedName>
        <fullName evidence="3">Looped-hinge helix DNA binding domain-containing protein, AbrB family</fullName>
    </submittedName>
</protein>